<evidence type="ECO:0000259" key="1">
    <source>
        <dbReference type="Pfam" id="PF24543"/>
    </source>
</evidence>
<evidence type="ECO:0000313" key="3">
    <source>
        <dbReference type="WBParaSite" id="jg16164"/>
    </source>
</evidence>
<organism evidence="2 3">
    <name type="scientific">Ditylenchus dipsaci</name>
    <dbReference type="NCBI Taxonomy" id="166011"/>
    <lineage>
        <taxon>Eukaryota</taxon>
        <taxon>Metazoa</taxon>
        <taxon>Ecdysozoa</taxon>
        <taxon>Nematoda</taxon>
        <taxon>Chromadorea</taxon>
        <taxon>Rhabditida</taxon>
        <taxon>Tylenchina</taxon>
        <taxon>Tylenchomorpha</taxon>
        <taxon>Sphaerularioidea</taxon>
        <taxon>Anguinidae</taxon>
        <taxon>Anguininae</taxon>
        <taxon>Ditylenchus</taxon>
    </lineage>
</organism>
<sequence length="103" mass="12055">MEWEMLRSNYADYFEAIPCSTPECSECVDNYFSARTEQATCLSLLEAIHNEILKTMRSIDMRRNRQPQELGIVYTRVLCPKFVRKICKPSRWVYRVGLGKIVG</sequence>
<proteinExistence type="predicted"/>
<dbReference type="AlphaFoldDB" id="A0A915D5C7"/>
<keyword evidence="2" id="KW-1185">Reference proteome</keyword>
<feature type="domain" description="USP48" evidence="1">
    <location>
        <begin position="42"/>
        <end position="88"/>
    </location>
</feature>
<reference evidence="3" key="1">
    <citation type="submission" date="2022-11" db="UniProtKB">
        <authorList>
            <consortium name="WormBaseParasite"/>
        </authorList>
    </citation>
    <scope>IDENTIFICATION</scope>
</reference>
<dbReference type="Proteomes" id="UP000887574">
    <property type="component" value="Unplaced"/>
</dbReference>
<protein>
    <recommendedName>
        <fullName evidence="1">USP48 domain-containing protein</fullName>
    </recommendedName>
</protein>
<evidence type="ECO:0000313" key="2">
    <source>
        <dbReference type="Proteomes" id="UP000887574"/>
    </source>
</evidence>
<name>A0A915D5C7_9BILA</name>
<accession>A0A915D5C7</accession>
<dbReference type="InterPro" id="IPR057775">
    <property type="entry name" value="USP48_dom"/>
</dbReference>
<dbReference type="Pfam" id="PF24543">
    <property type="entry name" value="Usp-48"/>
    <property type="match status" value="1"/>
</dbReference>
<dbReference type="WBParaSite" id="jg16164">
    <property type="protein sequence ID" value="jg16164"/>
    <property type="gene ID" value="jg16164"/>
</dbReference>